<dbReference type="SUPFAM" id="SSF51126">
    <property type="entry name" value="Pectin lyase-like"/>
    <property type="match status" value="7"/>
</dbReference>
<dbReference type="PROSITE" id="PS51208">
    <property type="entry name" value="AUTOTRANSPORTER"/>
    <property type="match status" value="1"/>
</dbReference>
<feature type="chain" id="PRO_5045636980" description="Autotransporter domain-containing protein" evidence="2">
    <location>
        <begin position="18"/>
        <end position="2227"/>
    </location>
</feature>
<dbReference type="PANTHER" id="PTHR35037:SF3">
    <property type="entry name" value="C-TERMINAL REGION OF AIDA-LIKE PROTEIN"/>
    <property type="match status" value="1"/>
</dbReference>
<dbReference type="Gene3D" id="2.160.20.20">
    <property type="match status" value="6"/>
</dbReference>
<dbReference type="InterPro" id="IPR005546">
    <property type="entry name" value="Autotransporte_beta"/>
</dbReference>
<dbReference type="NCBIfam" id="TIGR02601">
    <property type="entry name" value="autotrns_rpt"/>
    <property type="match status" value="14"/>
</dbReference>
<sequence length="2227" mass="223172">MRKGLFFLLFVGSSLWATEWNVNTDGNWGTAGNWDPPSVPNSSSTSVAFGSVITAPREVTVNGTFSVDNLTFDNANSYTLSGGTLNVNGDIISSSGVHTVTSNLNIGSGSIVNNSGGTLTLGGAVNGTSLNLTGTGTVLLSGTTNAPLISVISGTLETNKPSNLQEVSILLNGGTLLITEDAAFSANISAVTNPSSIDVSPGKTASFFGFASNTTTITKLGDGTLSLSTGGFTNPFIISGGTLAGDSTSMSFDITNNSTVNFSGLGGAYSNTLSGTGNVIVSSAEEVTFSGTNTYSGGTTVESGGSLRVSSDGNFGTGALTLDGGTLHTTTGFTSAKGVTLAGSGGTFNTEMGTLILPGVVTGPGSLIKTGAGEVALNNSSNDYSGGTIINQGIIATGANERLGAPSGGVTLNGGNLETTGTFTTARTLTMTGNGILSVDGGTTLTWNGTVSGSGQIRKIGNGNLVLGADNSGFSGGINFFVGTTSVSTTNNLGDGTGAFLFNNSALLETTGVVNVINPITLTGNGGFDTGAITTVSGNITGPGTLLKQGADTLILSGSNSYTGGITLSAGTIEGTTSSILGNIANSGTLTFNQNSDSEYAGLTSGSGSLTKTGTGTVILSGANTYTGGTTVSTGTLSISSNANLGDNSGGLTLDGGTLTTTAGFSSSRGITLGALGGTFNTVSGVISLTGTVTGAGALIKSGPGELILSNNSNDYLGGTQITQGVLAVGDNPRLGDLGGSVTFTGGSLETTGTFTTNRALIMTGPGTLSTDTNTTLTWNGTISGLGQIRKIGFGTVSLGADNSGFTGGFRFVVGTTSISNANNLGSGTLEFSGGNLETTGAVTASNPITLLDGGGIFDIGTDSSFSGSITGTGALSKEGAAKMTLLGTNNYTGGTIISAGTLEGDTDGLQGIITNNAAVIFDQTAAGTYAGMMSGIGSLEKQGAGTLTLTSLNSYSGGTTVSAGTLQGNTTSLQGAIDNNSNVTFDQSSDGEYADVMSGTGTLTKVGSSTLTLSGTNTYSGGTEIDVGAVSVSANANLGSGSGGLTLNGSTLITTAGFSISRGTTLDAGGGTFDTTGTLIHSGLITGTGTLTKAGPGVLSLTNNSNDYSGGTDITQGVVATPTDEKLGALSGAVTLSGGGSWEVTSSFSSDRDVIFAGPGMLSVDPGRTLTLNTGSGSVSGTGKLEKVGSGTLVLDGTNTSYSGEIFLSIGTISFSDPDNLGTGTLVTFGQGTLLASATLTLPSTKTFTLSTSGTLSTADTFTVEGIISGGGTLIKEGVGTVILTGTNNYTGGTTVSAGTLQGDTDSFQGAITNNAAVIFDQGSAGTYAGAMSGTGSLEKTGAGTLTLAGANSYSGGTTVDIGTLSGNTTSLQGAITALGGTTVNFNQGSSGTYSGAMTGGGTLTKTGGGTLTLTGANGYTGGTTVSAGILAGSPTGIQGAISNSAIVNFNQGTGTYSGVMSGSGHVIVSSTDGPITFSGANTYLGGTKISGNGNLIIASEVNLGTGGVTFDSGTLTNTAAFASAKTMTLSGDGTFETDFPLTLSGKITDDGRLIKTGSSILLLTGTTNDYTGGTLVSSGTLEGTGETIQGDVTNNATVNFNQMTANTYGGSMEGSGLLLKSGTGTLTLSGPNNTYTGGTTVTAGTLQGTSTSLQGTITNSGATVTFDQDFNGTFSGSISGTGSLFKEGTGTLSVMGSSPFTGTSTINGGEVNLNGSIAGPVITSTEGTLSGNGAVASLTNSGTTSPGNSIGTTTVGGNFTQGASGNVIIEIDDAGNADLVDVGGIASLAGTVTISPLPGVYSGDIFYTFLTATGGVTGTFGQELGPAGTTFAILYLPSSVLLDFSFAGSILPVPIDDLKGNAKEVAKYLFCEGAVSDPDLLSLLKQIVRLPAKEFVEELDQLSPAQFGALPLINLQNSHLMSDLFVTSNERTYWCDQECDGNTRLWIAPVGQWQGQTSIGQQLGFNSRTFGVALGASHILTHFLNATVGAGYTYTDLGWKNNGGSGHWNSIYLCPSVGYVSESWFGNALIQGAVNFYNIERRIRFTGISRDAKNSHHSYDILGRIDGGYRLKWGDTRKDYRLYTMPTVRLSYLNIFQNSYTERGAGVINLAIDSQYSAFLQPEVLIKNVLEFTPGDLCISPYNEIGYGANIPLTSASYTSRFHKQTLCKSNFTVVGFNETTNQLLFNFGLQITKGCNFSLDMSYNGRFFDQTYINAGKLKFDYRF</sequence>
<dbReference type="InterPro" id="IPR036709">
    <property type="entry name" value="Autotransporte_beta_dom_sf"/>
</dbReference>
<comment type="caution">
    <text evidence="4">The sequence shown here is derived from an EMBL/GenBank/DDBJ whole genome shotgun (WGS) entry which is preliminary data.</text>
</comment>
<name>A0ABS0AYG3_9BACT</name>
<accession>A0ABS0AYG3</accession>
<dbReference type="InterPro" id="IPR012332">
    <property type="entry name" value="Autotransporter_pectin_lyase_C"/>
</dbReference>
<protein>
    <recommendedName>
        <fullName evidence="3">Autotransporter domain-containing protein</fullName>
    </recommendedName>
</protein>
<dbReference type="Proteomes" id="UP001194714">
    <property type="component" value="Unassembled WGS sequence"/>
</dbReference>
<reference evidence="4 5" key="1">
    <citation type="submission" date="2020-01" db="EMBL/GenBank/DDBJ databases">
        <title>Draft genome sequence of Cand. Neptunochlamydia vexilliferae K9.</title>
        <authorList>
            <person name="Schulz F."/>
            <person name="Koestlbacher S."/>
            <person name="Wascher F."/>
            <person name="Pizzetti I."/>
            <person name="Horn M."/>
        </authorList>
    </citation>
    <scope>NUCLEOTIDE SEQUENCE [LARGE SCALE GENOMIC DNA]</scope>
    <source>
        <strain evidence="4 5">K9</strain>
    </source>
</reference>
<dbReference type="InterPro" id="IPR013425">
    <property type="entry name" value="Autotrns_rpt"/>
</dbReference>
<dbReference type="Pfam" id="PF12951">
    <property type="entry name" value="PATR"/>
    <property type="match status" value="18"/>
</dbReference>
<evidence type="ECO:0000256" key="2">
    <source>
        <dbReference type="SAM" id="SignalP"/>
    </source>
</evidence>
<evidence type="ECO:0000256" key="1">
    <source>
        <dbReference type="ARBA" id="ARBA00022729"/>
    </source>
</evidence>
<dbReference type="PANTHER" id="PTHR35037">
    <property type="entry name" value="C-TERMINAL REGION OF AIDA-LIKE PROTEIN"/>
    <property type="match status" value="1"/>
</dbReference>
<proteinExistence type="predicted"/>
<keyword evidence="5" id="KW-1185">Reference proteome</keyword>
<evidence type="ECO:0000313" key="5">
    <source>
        <dbReference type="Proteomes" id="UP001194714"/>
    </source>
</evidence>
<dbReference type="SUPFAM" id="SSF103515">
    <property type="entry name" value="Autotransporter"/>
    <property type="match status" value="1"/>
</dbReference>
<feature type="signal peptide" evidence="2">
    <location>
        <begin position="1"/>
        <end position="17"/>
    </location>
</feature>
<evidence type="ECO:0000313" key="4">
    <source>
        <dbReference type="EMBL" id="MBF5059176.1"/>
    </source>
</evidence>
<dbReference type="EMBL" id="JAAEJV010000013">
    <property type="protein sequence ID" value="MBF5059176.1"/>
    <property type="molecule type" value="Genomic_DNA"/>
</dbReference>
<organism evidence="4 5">
    <name type="scientific">Candidatus Neptunichlamydia vexilliferae</name>
    <dbReference type="NCBI Taxonomy" id="1651774"/>
    <lineage>
        <taxon>Bacteria</taxon>
        <taxon>Pseudomonadati</taxon>
        <taxon>Chlamydiota</taxon>
        <taxon>Chlamydiia</taxon>
        <taxon>Parachlamydiales</taxon>
        <taxon>Simkaniaceae</taxon>
        <taxon>Candidatus Neptunichlamydia</taxon>
    </lineage>
</organism>
<gene>
    <name evidence="4" type="ORF">NEPTK9_000684</name>
</gene>
<dbReference type="InterPro" id="IPR011050">
    <property type="entry name" value="Pectin_lyase_fold/virulence"/>
</dbReference>
<evidence type="ECO:0000259" key="3">
    <source>
        <dbReference type="PROSITE" id="PS51208"/>
    </source>
</evidence>
<feature type="domain" description="Autotransporter" evidence="3">
    <location>
        <begin position="1940"/>
        <end position="2227"/>
    </location>
</feature>
<keyword evidence="1 2" id="KW-0732">Signal</keyword>
<dbReference type="InterPro" id="IPR051551">
    <property type="entry name" value="Autotransporter_adhesion"/>
</dbReference>
<dbReference type="SMART" id="SM00869">
    <property type="entry name" value="Autotransporter"/>
    <property type="match status" value="1"/>
</dbReference>